<keyword evidence="1" id="KW-0732">Signal</keyword>
<evidence type="ECO:0000259" key="2">
    <source>
        <dbReference type="Pfam" id="PF18962"/>
    </source>
</evidence>
<dbReference type="EMBL" id="BAAAGE010000003">
    <property type="protein sequence ID" value="GAA0728429.1"/>
    <property type="molecule type" value="Genomic_DNA"/>
</dbReference>
<dbReference type="PANTHER" id="PTHR35580">
    <property type="entry name" value="CELL SURFACE GLYCOPROTEIN (S-LAYER PROTEIN)-LIKE PROTEIN"/>
    <property type="match status" value="1"/>
</dbReference>
<protein>
    <recommendedName>
        <fullName evidence="2">Secretion system C-terminal sorting domain-containing protein</fullName>
    </recommendedName>
</protein>
<sequence length="583" mass="64756">MKQIYFIILLISGCVNGYAQDLKFGWARNEGGYGNELGGESITIDLNGYIYVAGAIDTTAFFIDEPGIQNWSTIRANDIFIQKYDSEGTKLWETQIGSEYNTTEFAKSIVTDNNNDVYVTGNYNSSAVDFDPGPGIFKLDGIGTFFLKLDQNGNFIWAKEIEGNGNSITHSINIDHNNDIYVSGNFRGTLDFDLGQNELNLTSIDESYADLDSFILKLNSDGELIWVKTIENDSNIRKETISTLDDLGNIYIAGTFRGQIDFDPNDGVFNLTSSASSDSGFIVKLDKNGNFVWAKDIIGGNPWISSITVDDFGNLYSTGHFSGTTDFNPNNGSAILTSTNGSVYGDSLNSFILKLDINGNFKFVKQIEGDWVESSVIVTDFLGNIYTSGSIDGNADLDPNEGVYNVTPDIQYGSGIFFQKLSANGNFLWGAQISNSSLNHLTRSMIMDDSSESLYVTGRFMGGKMDFDPSAEVNNLYTKGGRYNYDLFVLKLENNVLTVNDFHLADNFEIYPNPNNGNFTIDFKTFLNKAKISVLDELGRVVHQSDYQNINRIYINFNNYSKGFYFVEIKTSIGKQSIPIIKK</sequence>
<keyword evidence="4" id="KW-1185">Reference proteome</keyword>
<name>A0ABP3UF49_9FLAO</name>
<evidence type="ECO:0000313" key="3">
    <source>
        <dbReference type="EMBL" id="GAA0728429.1"/>
    </source>
</evidence>
<reference evidence="4" key="1">
    <citation type="journal article" date="2019" name="Int. J. Syst. Evol. Microbiol.">
        <title>The Global Catalogue of Microorganisms (GCM) 10K type strain sequencing project: providing services to taxonomists for standard genome sequencing and annotation.</title>
        <authorList>
            <consortium name="The Broad Institute Genomics Platform"/>
            <consortium name="The Broad Institute Genome Sequencing Center for Infectious Disease"/>
            <person name="Wu L."/>
            <person name="Ma J."/>
        </authorList>
    </citation>
    <scope>NUCLEOTIDE SEQUENCE [LARGE SCALE GENOMIC DNA]</scope>
    <source>
        <strain evidence="4">JCM 15974</strain>
    </source>
</reference>
<organism evidence="3 4">
    <name type="scientific">Aquimarina litoralis</name>
    <dbReference type="NCBI Taxonomy" id="584605"/>
    <lineage>
        <taxon>Bacteria</taxon>
        <taxon>Pseudomonadati</taxon>
        <taxon>Bacteroidota</taxon>
        <taxon>Flavobacteriia</taxon>
        <taxon>Flavobacteriales</taxon>
        <taxon>Flavobacteriaceae</taxon>
        <taxon>Aquimarina</taxon>
    </lineage>
</organism>
<evidence type="ECO:0000256" key="1">
    <source>
        <dbReference type="ARBA" id="ARBA00022729"/>
    </source>
</evidence>
<dbReference type="Gene3D" id="2.60.40.3080">
    <property type="match status" value="1"/>
</dbReference>
<dbReference type="InterPro" id="IPR011047">
    <property type="entry name" value="Quinoprotein_ADH-like_sf"/>
</dbReference>
<evidence type="ECO:0000313" key="4">
    <source>
        <dbReference type="Proteomes" id="UP001501758"/>
    </source>
</evidence>
<dbReference type="Proteomes" id="UP001501758">
    <property type="component" value="Unassembled WGS sequence"/>
</dbReference>
<dbReference type="InterPro" id="IPR026444">
    <property type="entry name" value="Secre_tail"/>
</dbReference>
<dbReference type="InterPro" id="IPR052918">
    <property type="entry name" value="Motility_Chemotaxis_Reg"/>
</dbReference>
<dbReference type="NCBIfam" id="TIGR04183">
    <property type="entry name" value="Por_Secre_tail"/>
    <property type="match status" value="1"/>
</dbReference>
<dbReference type="RefSeq" id="WP_343913790.1">
    <property type="nucleotide sequence ID" value="NZ_BAAAGE010000003.1"/>
</dbReference>
<dbReference type="PANTHER" id="PTHR35580:SF1">
    <property type="entry name" value="PHYTASE-LIKE DOMAIN-CONTAINING PROTEIN"/>
    <property type="match status" value="1"/>
</dbReference>
<dbReference type="Pfam" id="PF18962">
    <property type="entry name" value="Por_Secre_tail"/>
    <property type="match status" value="1"/>
</dbReference>
<dbReference type="Pfam" id="PF06739">
    <property type="entry name" value="SBBP"/>
    <property type="match status" value="1"/>
</dbReference>
<dbReference type="SUPFAM" id="SSF50998">
    <property type="entry name" value="Quinoprotein alcohol dehydrogenase-like"/>
    <property type="match status" value="2"/>
</dbReference>
<comment type="caution">
    <text evidence="3">The sequence shown here is derived from an EMBL/GenBank/DDBJ whole genome shotgun (WGS) entry which is preliminary data.</text>
</comment>
<feature type="domain" description="Secretion system C-terminal sorting" evidence="2">
    <location>
        <begin position="510"/>
        <end position="575"/>
    </location>
</feature>
<dbReference type="InterPro" id="IPR010620">
    <property type="entry name" value="SBBP_repeat"/>
</dbReference>
<gene>
    <name evidence="3" type="ORF">GCM10009430_37580</name>
</gene>
<accession>A0ABP3UF49</accession>
<proteinExistence type="predicted"/>